<reference evidence="2 3" key="1">
    <citation type="journal article" date="2013" name="PLoS ONE">
        <title>Genome-Wide Relatedness of Treponema pedis, from Gingiva and Necrotic Skin Lesions of Pigs, with the Human Oral Pathogen Treponema denticola.</title>
        <authorList>
            <person name="Svartstrom O."/>
            <person name="Mushtaq M."/>
            <person name="Pringle M."/>
            <person name="Segerman B."/>
        </authorList>
    </citation>
    <scope>NUCLEOTIDE SEQUENCE [LARGE SCALE GENOMIC DNA]</scope>
    <source>
        <strain evidence="2">T A4</strain>
    </source>
</reference>
<gene>
    <name evidence="2" type="ORF">TPE_2436</name>
</gene>
<evidence type="ECO:0000313" key="3">
    <source>
        <dbReference type="Proteomes" id="UP000015620"/>
    </source>
</evidence>
<dbReference type="EMBL" id="CP004120">
    <property type="protein sequence ID" value="AGT44910.1"/>
    <property type="molecule type" value="Genomic_DNA"/>
</dbReference>
<dbReference type="KEGG" id="tped:TPE_2436"/>
<proteinExistence type="predicted"/>
<feature type="transmembrane region" description="Helical" evidence="1">
    <location>
        <begin position="54"/>
        <end position="74"/>
    </location>
</feature>
<keyword evidence="3" id="KW-1185">Reference proteome</keyword>
<evidence type="ECO:0000256" key="1">
    <source>
        <dbReference type="SAM" id="Phobius"/>
    </source>
</evidence>
<keyword evidence="1" id="KW-1133">Transmembrane helix</keyword>
<protein>
    <submittedName>
        <fullName evidence="2">Uncharacterized protein</fullName>
    </submittedName>
</protein>
<dbReference type="Proteomes" id="UP000015620">
    <property type="component" value="Chromosome"/>
</dbReference>
<dbReference type="PATRIC" id="fig|1291379.3.peg.2407"/>
<accession>S5ZWV5</accession>
<dbReference type="HOGENOM" id="CLU_145319_0_0_12"/>
<name>S5ZWV5_9SPIR</name>
<dbReference type="AlphaFoldDB" id="S5ZWV5"/>
<evidence type="ECO:0000313" key="2">
    <source>
        <dbReference type="EMBL" id="AGT44910.1"/>
    </source>
</evidence>
<feature type="transmembrane region" description="Helical" evidence="1">
    <location>
        <begin position="114"/>
        <end position="144"/>
    </location>
</feature>
<organism evidence="2 3">
    <name type="scientific">Treponema pedis str. T A4</name>
    <dbReference type="NCBI Taxonomy" id="1291379"/>
    <lineage>
        <taxon>Bacteria</taxon>
        <taxon>Pseudomonadati</taxon>
        <taxon>Spirochaetota</taxon>
        <taxon>Spirochaetia</taxon>
        <taxon>Spirochaetales</taxon>
        <taxon>Treponemataceae</taxon>
        <taxon>Treponema</taxon>
    </lineage>
</organism>
<dbReference type="STRING" id="1291379.TPE_2436"/>
<keyword evidence="1" id="KW-0472">Membrane</keyword>
<keyword evidence="1" id="KW-0812">Transmembrane</keyword>
<sequence>MRALMKIDIRKSVQYKYILYRFNKKFLKNETLKKLSQEEKDKICIEVAKKTRNITLIFGIIYIFVMLFLFYILVINPQYQNNTFVKWYRNILDSVYPLINGNWGSGINKKRGTVLLICIKLLPIFIINAVPLLIFIPVTANILLKRRYNFGSQTGLPR</sequence>